<dbReference type="SMART" id="SM00079">
    <property type="entry name" value="PBPe"/>
    <property type="match status" value="1"/>
</dbReference>
<dbReference type="PANTHER" id="PTHR34836">
    <property type="entry name" value="OS06G0188250 PROTEIN"/>
    <property type="match status" value="1"/>
</dbReference>
<comment type="subcellular location">
    <subcellularLocation>
        <location evidence="1">Membrane</location>
        <topology evidence="1">Multi-pass membrane protein</topology>
    </subcellularLocation>
</comment>
<evidence type="ECO:0000256" key="12">
    <source>
        <dbReference type="SAM" id="Phobius"/>
    </source>
</evidence>
<dbReference type="Pfam" id="PF01094">
    <property type="entry name" value="ANF_receptor"/>
    <property type="match status" value="2"/>
</dbReference>
<keyword evidence="9" id="KW-1071">Ligand-gated ion channel</keyword>
<feature type="region of interest" description="Disordered" evidence="11">
    <location>
        <begin position="610"/>
        <end position="632"/>
    </location>
</feature>
<keyword evidence="5" id="KW-0406">Ion transport</keyword>
<feature type="compositionally biased region" description="Basic and acidic residues" evidence="11">
    <location>
        <begin position="1208"/>
        <end position="1217"/>
    </location>
</feature>
<dbReference type="InterPro" id="IPR001828">
    <property type="entry name" value="ANF_lig-bd_rcpt"/>
</dbReference>
<evidence type="ECO:0000256" key="6">
    <source>
        <dbReference type="ARBA" id="ARBA00023136"/>
    </source>
</evidence>
<dbReference type="Gene3D" id="3.40.190.10">
    <property type="entry name" value="Periplasmic binding protein-like II"/>
    <property type="match status" value="2"/>
</dbReference>
<reference evidence="14" key="2">
    <citation type="submission" date="2008-12" db="EMBL/GenBank/DDBJ databases">
        <title>Improved gene annotation of the rice (Oryza sativa) genomes.</title>
        <authorList>
            <person name="Wang J."/>
            <person name="Li R."/>
            <person name="Fan W."/>
            <person name="Huang Q."/>
            <person name="Zhang J."/>
            <person name="Zhou Y."/>
            <person name="Hu Y."/>
            <person name="Zi S."/>
            <person name="Li J."/>
            <person name="Ni P."/>
            <person name="Zheng H."/>
            <person name="Zhang Y."/>
            <person name="Zhao M."/>
            <person name="Hao Q."/>
            <person name="McDermott J."/>
            <person name="Samudrala R."/>
            <person name="Kristiansen K."/>
            <person name="Wong G.K.-S."/>
        </authorList>
    </citation>
    <scope>NUCLEOTIDE SEQUENCE</scope>
</reference>
<dbReference type="CDD" id="cd13686">
    <property type="entry name" value="GluR_Plant"/>
    <property type="match status" value="1"/>
</dbReference>
<reference evidence="14" key="1">
    <citation type="journal article" date="2005" name="PLoS Biol.">
        <title>The genomes of Oryza sativa: a history of duplications.</title>
        <authorList>
            <person name="Yu J."/>
            <person name="Wang J."/>
            <person name="Lin W."/>
            <person name="Li S."/>
            <person name="Li H."/>
            <person name="Zhou J."/>
            <person name="Ni P."/>
            <person name="Dong W."/>
            <person name="Hu S."/>
            <person name="Zeng C."/>
            <person name="Zhang J."/>
            <person name="Zhang Y."/>
            <person name="Li R."/>
            <person name="Xu Z."/>
            <person name="Li S."/>
            <person name="Li X."/>
            <person name="Zheng H."/>
            <person name="Cong L."/>
            <person name="Lin L."/>
            <person name="Yin J."/>
            <person name="Geng J."/>
            <person name="Li G."/>
            <person name="Shi J."/>
            <person name="Liu J."/>
            <person name="Lv H."/>
            <person name="Li J."/>
            <person name="Wang J."/>
            <person name="Deng Y."/>
            <person name="Ran L."/>
            <person name="Shi X."/>
            <person name="Wang X."/>
            <person name="Wu Q."/>
            <person name="Li C."/>
            <person name="Ren X."/>
            <person name="Wang J."/>
            <person name="Wang X."/>
            <person name="Li D."/>
            <person name="Liu D."/>
            <person name="Zhang X."/>
            <person name="Ji Z."/>
            <person name="Zhao W."/>
            <person name="Sun Y."/>
            <person name="Zhang Z."/>
            <person name="Bao J."/>
            <person name="Han Y."/>
            <person name="Dong L."/>
            <person name="Ji J."/>
            <person name="Chen P."/>
            <person name="Wu S."/>
            <person name="Liu J."/>
            <person name="Xiao Y."/>
            <person name="Bu D."/>
            <person name="Tan J."/>
            <person name="Yang L."/>
            <person name="Ye C."/>
            <person name="Zhang J."/>
            <person name="Xu J."/>
            <person name="Zhou Y."/>
            <person name="Yu Y."/>
            <person name="Zhang B."/>
            <person name="Zhuang S."/>
            <person name="Wei H."/>
            <person name="Liu B."/>
            <person name="Lei M."/>
            <person name="Yu H."/>
            <person name="Li Y."/>
            <person name="Xu H."/>
            <person name="Wei S."/>
            <person name="He X."/>
            <person name="Fang L."/>
            <person name="Zhang Z."/>
            <person name="Zhang Y."/>
            <person name="Huang X."/>
            <person name="Su Z."/>
            <person name="Tong W."/>
            <person name="Li J."/>
            <person name="Tong Z."/>
            <person name="Li S."/>
            <person name="Ye J."/>
            <person name="Wang L."/>
            <person name="Fang L."/>
            <person name="Lei T."/>
            <person name="Chen C."/>
            <person name="Chen H."/>
            <person name="Xu Z."/>
            <person name="Li H."/>
            <person name="Huang H."/>
            <person name="Zhang F."/>
            <person name="Xu H."/>
            <person name="Li N."/>
            <person name="Zhao C."/>
            <person name="Li S."/>
            <person name="Dong L."/>
            <person name="Huang Y."/>
            <person name="Li L."/>
            <person name="Xi Y."/>
            <person name="Qi Q."/>
            <person name="Li W."/>
            <person name="Zhang B."/>
            <person name="Hu W."/>
            <person name="Zhang Y."/>
            <person name="Tian X."/>
            <person name="Jiao Y."/>
            <person name="Liang X."/>
            <person name="Jin J."/>
            <person name="Gao L."/>
            <person name="Zheng W."/>
            <person name="Hao B."/>
            <person name="Liu S."/>
            <person name="Wang W."/>
            <person name="Yuan L."/>
            <person name="Cao M."/>
            <person name="McDermott J."/>
            <person name="Samudrala R."/>
            <person name="Wang J."/>
            <person name="Wong G.K."/>
            <person name="Yang H."/>
        </authorList>
    </citation>
    <scope>NUCLEOTIDE SEQUENCE [LARGE SCALE GENOMIC DNA]</scope>
</reference>
<feature type="domain" description="Ionotropic glutamate receptor C-terminal" evidence="13">
    <location>
        <begin position="787"/>
        <end position="1136"/>
    </location>
</feature>
<dbReference type="Gene3D" id="3.40.50.2300">
    <property type="match status" value="4"/>
</dbReference>
<dbReference type="InterPro" id="IPR028082">
    <property type="entry name" value="Peripla_BP_I"/>
</dbReference>
<evidence type="ECO:0000256" key="4">
    <source>
        <dbReference type="ARBA" id="ARBA00022989"/>
    </source>
</evidence>
<protein>
    <recommendedName>
        <fullName evidence="13">Ionotropic glutamate receptor C-terminal domain-containing protein</fullName>
    </recommendedName>
</protein>
<feature type="transmembrane region" description="Helical" evidence="12">
    <location>
        <begin position="945"/>
        <end position="962"/>
    </location>
</feature>
<keyword evidence="8" id="KW-0325">Glycoprotein</keyword>
<gene>
    <name evidence="14" type="ORF">OsJ_20173</name>
</gene>
<evidence type="ECO:0000256" key="8">
    <source>
        <dbReference type="ARBA" id="ARBA00023180"/>
    </source>
</evidence>
<dbReference type="GO" id="GO:0016020">
    <property type="term" value="C:membrane"/>
    <property type="evidence" value="ECO:0007669"/>
    <property type="project" value="UniProtKB-SubCell"/>
</dbReference>
<keyword evidence="10" id="KW-0407">Ion channel</keyword>
<dbReference type="AlphaFoldDB" id="B9FRK3"/>
<feature type="region of interest" description="Disordered" evidence="11">
    <location>
        <begin position="655"/>
        <end position="676"/>
    </location>
</feature>
<feature type="compositionally biased region" description="Polar residues" evidence="11">
    <location>
        <begin position="258"/>
        <end position="275"/>
    </location>
</feature>
<evidence type="ECO:0000256" key="2">
    <source>
        <dbReference type="ARBA" id="ARBA00022448"/>
    </source>
</evidence>
<evidence type="ECO:0000256" key="9">
    <source>
        <dbReference type="ARBA" id="ARBA00023286"/>
    </source>
</evidence>
<evidence type="ECO:0000256" key="5">
    <source>
        <dbReference type="ARBA" id="ARBA00023065"/>
    </source>
</evidence>
<feature type="transmembrane region" description="Helical" evidence="12">
    <location>
        <begin position="1163"/>
        <end position="1184"/>
    </location>
</feature>
<feature type="transmembrane region" description="Helical" evidence="12">
    <location>
        <begin position="974"/>
        <end position="995"/>
    </location>
</feature>
<dbReference type="PANTHER" id="PTHR34836:SF9">
    <property type="entry name" value="RECEPTOR LIGAND BINDING REGION DOMAIN-CONTAINING PROTEIN"/>
    <property type="match status" value="1"/>
</dbReference>
<evidence type="ECO:0000256" key="7">
    <source>
        <dbReference type="ARBA" id="ARBA00023170"/>
    </source>
</evidence>
<organism evidence="14">
    <name type="scientific">Oryza sativa subsp. japonica</name>
    <name type="common">Rice</name>
    <dbReference type="NCBI Taxonomy" id="39947"/>
    <lineage>
        <taxon>Eukaryota</taxon>
        <taxon>Viridiplantae</taxon>
        <taxon>Streptophyta</taxon>
        <taxon>Embryophyta</taxon>
        <taxon>Tracheophyta</taxon>
        <taxon>Spermatophyta</taxon>
        <taxon>Magnoliopsida</taxon>
        <taxon>Liliopsida</taxon>
        <taxon>Poales</taxon>
        <taxon>Poaceae</taxon>
        <taxon>BOP clade</taxon>
        <taxon>Oryzoideae</taxon>
        <taxon>Oryzeae</taxon>
        <taxon>Oryzinae</taxon>
        <taxon>Oryza</taxon>
        <taxon>Oryza sativa</taxon>
    </lineage>
</organism>
<dbReference type="Gene3D" id="1.10.287.70">
    <property type="match status" value="1"/>
</dbReference>
<evidence type="ECO:0000256" key="1">
    <source>
        <dbReference type="ARBA" id="ARBA00004141"/>
    </source>
</evidence>
<keyword evidence="7" id="KW-0675">Receptor</keyword>
<evidence type="ECO:0000259" key="13">
    <source>
        <dbReference type="SMART" id="SM00079"/>
    </source>
</evidence>
<name>B9FRK3_ORYSJ</name>
<dbReference type="InterPro" id="IPR015683">
    <property type="entry name" value="Ionotropic_Glu_rcpt"/>
</dbReference>
<dbReference type="Proteomes" id="UP000007752">
    <property type="component" value="Chromosome 6"/>
</dbReference>
<evidence type="ECO:0000313" key="14">
    <source>
        <dbReference type="EMBL" id="EEE65114.1"/>
    </source>
</evidence>
<dbReference type="InterPro" id="IPR001320">
    <property type="entry name" value="Iontro_rcpt_C"/>
</dbReference>
<dbReference type="SUPFAM" id="SSF53850">
    <property type="entry name" value="Periplasmic binding protein-like II"/>
    <property type="match status" value="2"/>
</dbReference>
<feature type="region of interest" description="Disordered" evidence="11">
    <location>
        <begin position="1202"/>
        <end position="1244"/>
    </location>
</feature>
<proteinExistence type="predicted"/>
<sequence>MVDDTSRAGKEEKLAMEMAMEDFTVSGVDVGSPAVAVVLCTMASNGDPVRAASAALSLINERGARALVGLHSWQEAAFVAEIGRQAMVPVLSFAAAAAPSTSRRWPFLVRVARGQHAQMRAVARGRRCRVFVVHTSAKVAVALFAEASRMGMMATGYVWIVTDAIAGAIDSLDAAAVSTMQGVIGVRNHISMDTNSKNTRDRLIARLRKRFRSQYPGDDDDGGGGGGGDNDKTRGPHYPALLAYDTIVAVASAMRKTNATAPTRATDPNPSSPDSGETIKIAVSSNGTELLREVKSVRFRGVSGEFGFVDGEFSPPVRFQLINVAAPRYHELGFWSPEHGFSKSAGGCSHRGGDGGGECEPSMRFLGPVIWPGKPWDVPRGWAPPANGSPFTVAVPEKAAFPDFVKVTRHHGRGGDDDDEPSFEGFSIDVFKAAVEHLPYNFHYKFVSFNGTCAPSPAVVGSWQWRRVAVLYEDADYGGGAGVFPHLADALRAVGSEVNRRVPVPASPSGDALRRSLGDLMGGQCRVFVVHTSAKVAVALFAEASRMGMMATGYVWIVTDAIAGAIDSLDAAAVSTMQGVIGVRNHISMDTNSKNTRDRLIARLRKRFRSQYPGDDDDGGGGGGGDNDKTRGPHYPALLAYDTIVAVASAMRKTNATAPTRATDPNPSSPDSGETIKIAVSSNGTELLREVKSVRFRGVSGEFGFVDGEFSPPVRFQLINVAAPRYHELGFWSPEHGFSKSAGGCSHRGGDGGGECEPSMRFLGPVIWPGKPWDVPRGWAPPANGSPFTVAVPEKAAFPDFVKVTRHHGRGGDDDDEPSFEGFSIDVFKAAVEHLPYNFHYKFVSFNGTYDSLMQHDYMKSYDILVGDTSISSGRYKFVEFSQPYTESGLVMVVPFSADTWDRSWIFLRPFSPAMWLLIAAVRLYNGVAIWLMERRHNGDYRGGVWKQVTIVLWLSLAALLSPGEKERRLRSSLSKASMAVWLLVAVVLATNYTASLSSLMTAQRLGREAAVTAESLRSAAGAVVGCTEGSVVGRYLEEVLMFPGHRVRRLAGDEEHRRALVSGEVKAAFLRVSHAKLLLAKYCNELMTTGPVYHVAGLGFVFPKGSPLLADISQAILEVFENGTIQRLETAMLSAYNCTAAAAAAAMDGGAGDLYRLGPENYWGLFLMTLFASTASLAAYGVFFHHDTSCGSGGGGGGAVITGGHRKQGDGRKDSATVDPGGSSHGDEAPSSASVTAGHGGKDTEMVVISMA</sequence>
<keyword evidence="6 12" id="KW-0472">Membrane</keyword>
<feature type="region of interest" description="Disordered" evidence="11">
    <location>
        <begin position="213"/>
        <end position="235"/>
    </location>
</feature>
<keyword evidence="3 12" id="KW-0812">Transmembrane</keyword>
<dbReference type="FunFam" id="3.40.50.2300:FF:000188">
    <property type="entry name" value="Glutamate receptor"/>
    <property type="match status" value="1"/>
</dbReference>
<evidence type="ECO:0000256" key="11">
    <source>
        <dbReference type="SAM" id="MobiDB-lite"/>
    </source>
</evidence>
<dbReference type="Pfam" id="PF00060">
    <property type="entry name" value="Lig_chan"/>
    <property type="match status" value="1"/>
</dbReference>
<evidence type="ECO:0000256" key="10">
    <source>
        <dbReference type="ARBA" id="ARBA00023303"/>
    </source>
</evidence>
<feature type="transmembrane region" description="Helical" evidence="12">
    <location>
        <begin position="914"/>
        <end position="933"/>
    </location>
</feature>
<feature type="region of interest" description="Disordered" evidence="11">
    <location>
        <begin position="258"/>
        <end position="279"/>
    </location>
</feature>
<dbReference type="GO" id="GO:0015276">
    <property type="term" value="F:ligand-gated monoatomic ion channel activity"/>
    <property type="evidence" value="ECO:0007669"/>
    <property type="project" value="InterPro"/>
</dbReference>
<evidence type="ECO:0000256" key="3">
    <source>
        <dbReference type="ARBA" id="ARBA00022692"/>
    </source>
</evidence>
<feature type="compositionally biased region" description="Polar residues" evidence="11">
    <location>
        <begin position="655"/>
        <end position="672"/>
    </location>
</feature>
<dbReference type="FunFam" id="1.10.287.70:FF:000172">
    <property type="entry name" value="Glutamate receptor"/>
    <property type="match status" value="1"/>
</dbReference>
<keyword evidence="4 12" id="KW-1133">Transmembrane helix</keyword>
<keyword evidence="2" id="KW-0813">Transport</keyword>
<accession>B9FRK3</accession>
<dbReference type="SUPFAM" id="SSF53822">
    <property type="entry name" value="Periplasmic binding protein-like I"/>
    <property type="match status" value="2"/>
</dbReference>
<dbReference type="EMBL" id="CM000143">
    <property type="protein sequence ID" value="EEE65114.1"/>
    <property type="molecule type" value="Genomic_DNA"/>
</dbReference>